<sequence>MTAFTQRFAPGTNCWVTFAKLPLRPGYSSVGRVEAVGARVDEAAESAAWFALAQIAFRGLWTTDTRIGGSLVVVGAGPIRQMVVRWASAAGLGIITVVDPAGQRLRHALDGGAHHVFDSTIADIVEALHGENEAIPTTYIHTTGNPHVFSDVQRRVPRFGRVVLLGDAGHPGEQRLTSDVLIKDPTIVGAFGAQNREGWPNERVRALFLDLLSAGRFSVDGMVSHRFPPKECREAYDLLVNSRESIMGVSFVWEYSRQVAAPDVPG</sequence>
<dbReference type="InterPro" id="IPR013149">
    <property type="entry name" value="ADH-like_C"/>
</dbReference>
<dbReference type="AlphaFoldDB" id="A0A1H3LMR2"/>
<dbReference type="Proteomes" id="UP000198891">
    <property type="component" value="Unassembled WGS sequence"/>
</dbReference>
<organism evidence="7 8">
    <name type="scientific">Herbiconiux ginsengi</name>
    <dbReference type="NCBI Taxonomy" id="381665"/>
    <lineage>
        <taxon>Bacteria</taxon>
        <taxon>Bacillati</taxon>
        <taxon>Actinomycetota</taxon>
        <taxon>Actinomycetes</taxon>
        <taxon>Micrococcales</taxon>
        <taxon>Microbacteriaceae</taxon>
        <taxon>Herbiconiux</taxon>
    </lineage>
</organism>
<dbReference type="STRING" id="381665.SAMN05216554_1040"/>
<keyword evidence="4" id="KW-0862">Zinc</keyword>
<protein>
    <submittedName>
        <fullName evidence="7">Zinc-binding dehydrogenase</fullName>
    </submittedName>
</protein>
<evidence type="ECO:0000256" key="1">
    <source>
        <dbReference type="ARBA" id="ARBA00001947"/>
    </source>
</evidence>
<keyword evidence="8" id="KW-1185">Reference proteome</keyword>
<dbReference type="Gene3D" id="3.40.50.720">
    <property type="entry name" value="NAD(P)-binding Rossmann-like Domain"/>
    <property type="match status" value="1"/>
</dbReference>
<dbReference type="InterPro" id="IPR036291">
    <property type="entry name" value="NAD(P)-bd_dom_sf"/>
</dbReference>
<feature type="domain" description="Alcohol dehydrogenase-like C-terminal" evidence="6">
    <location>
        <begin position="81"/>
        <end position="201"/>
    </location>
</feature>
<evidence type="ECO:0000259" key="6">
    <source>
        <dbReference type="Pfam" id="PF00107"/>
    </source>
</evidence>
<evidence type="ECO:0000313" key="7">
    <source>
        <dbReference type="EMBL" id="SDY65419.1"/>
    </source>
</evidence>
<name>A0A1H3LMR2_9MICO</name>
<reference evidence="7 8" key="1">
    <citation type="submission" date="2016-10" db="EMBL/GenBank/DDBJ databases">
        <authorList>
            <person name="de Groot N.N."/>
        </authorList>
    </citation>
    <scope>NUCLEOTIDE SEQUENCE [LARGE SCALE GENOMIC DNA]</scope>
    <source>
        <strain evidence="7 8">CGMCC 4.3491</strain>
    </source>
</reference>
<evidence type="ECO:0000256" key="3">
    <source>
        <dbReference type="ARBA" id="ARBA00022723"/>
    </source>
</evidence>
<dbReference type="GO" id="GO:0016491">
    <property type="term" value="F:oxidoreductase activity"/>
    <property type="evidence" value="ECO:0007669"/>
    <property type="project" value="UniProtKB-KW"/>
</dbReference>
<proteinExistence type="inferred from homology"/>
<dbReference type="Gene3D" id="3.90.180.10">
    <property type="entry name" value="Medium-chain alcohol dehydrogenases, catalytic domain"/>
    <property type="match status" value="1"/>
</dbReference>
<dbReference type="SUPFAM" id="SSF51735">
    <property type="entry name" value="NAD(P)-binding Rossmann-fold domains"/>
    <property type="match status" value="1"/>
</dbReference>
<dbReference type="PANTHER" id="PTHR43350">
    <property type="entry name" value="NAD-DEPENDENT ALCOHOL DEHYDROGENASE"/>
    <property type="match status" value="1"/>
</dbReference>
<dbReference type="PANTHER" id="PTHR43350:SF19">
    <property type="entry name" value="D-GULOSIDE 3-DEHYDROGENASE"/>
    <property type="match status" value="1"/>
</dbReference>
<evidence type="ECO:0000256" key="5">
    <source>
        <dbReference type="ARBA" id="ARBA00023002"/>
    </source>
</evidence>
<evidence type="ECO:0000256" key="4">
    <source>
        <dbReference type="ARBA" id="ARBA00022833"/>
    </source>
</evidence>
<keyword evidence="5" id="KW-0560">Oxidoreductase</keyword>
<evidence type="ECO:0000313" key="8">
    <source>
        <dbReference type="Proteomes" id="UP000198891"/>
    </source>
</evidence>
<gene>
    <name evidence="7" type="ORF">SAMN05216554_1040</name>
</gene>
<dbReference type="GO" id="GO:0046872">
    <property type="term" value="F:metal ion binding"/>
    <property type="evidence" value="ECO:0007669"/>
    <property type="project" value="UniProtKB-KW"/>
</dbReference>
<dbReference type="EMBL" id="FNPZ01000001">
    <property type="protein sequence ID" value="SDY65419.1"/>
    <property type="molecule type" value="Genomic_DNA"/>
</dbReference>
<keyword evidence="3" id="KW-0479">Metal-binding</keyword>
<comment type="similarity">
    <text evidence="2">Belongs to the zinc-containing alcohol dehydrogenase family.</text>
</comment>
<dbReference type="Pfam" id="PF00107">
    <property type="entry name" value="ADH_zinc_N"/>
    <property type="match status" value="1"/>
</dbReference>
<accession>A0A1H3LMR2</accession>
<evidence type="ECO:0000256" key="2">
    <source>
        <dbReference type="ARBA" id="ARBA00008072"/>
    </source>
</evidence>
<comment type="cofactor">
    <cofactor evidence="1">
        <name>Zn(2+)</name>
        <dbReference type="ChEBI" id="CHEBI:29105"/>
    </cofactor>
</comment>